<evidence type="ECO:0000256" key="4">
    <source>
        <dbReference type="PROSITE-ProRule" id="PRU01248"/>
    </source>
</evidence>
<accession>A0ABT0HL30</accession>
<organism evidence="7 8">
    <name type="scientific">Spirosoma liriopis</name>
    <dbReference type="NCBI Taxonomy" id="2937440"/>
    <lineage>
        <taxon>Bacteria</taxon>
        <taxon>Pseudomonadati</taxon>
        <taxon>Bacteroidota</taxon>
        <taxon>Cytophagia</taxon>
        <taxon>Cytophagales</taxon>
        <taxon>Cytophagaceae</taxon>
        <taxon>Spirosoma</taxon>
    </lineage>
</organism>
<dbReference type="CDD" id="cd00397">
    <property type="entry name" value="DNA_BRE_C"/>
    <property type="match status" value="1"/>
</dbReference>
<dbReference type="Proteomes" id="UP001202180">
    <property type="component" value="Unassembled WGS sequence"/>
</dbReference>
<dbReference type="RefSeq" id="WP_248477460.1">
    <property type="nucleotide sequence ID" value="NZ_JALPRF010000002.1"/>
</dbReference>
<dbReference type="PROSITE" id="PS51898">
    <property type="entry name" value="TYR_RECOMBINASE"/>
    <property type="match status" value="1"/>
</dbReference>
<comment type="caution">
    <text evidence="7">The sequence shown here is derived from an EMBL/GenBank/DDBJ whole genome shotgun (WGS) entry which is preliminary data.</text>
</comment>
<dbReference type="InterPro" id="IPR010998">
    <property type="entry name" value="Integrase_recombinase_N"/>
</dbReference>
<evidence type="ECO:0000259" key="6">
    <source>
        <dbReference type="PROSITE" id="PS51900"/>
    </source>
</evidence>
<dbReference type="PANTHER" id="PTHR30349">
    <property type="entry name" value="PHAGE INTEGRASE-RELATED"/>
    <property type="match status" value="1"/>
</dbReference>
<dbReference type="InterPro" id="IPR002104">
    <property type="entry name" value="Integrase_catalytic"/>
</dbReference>
<evidence type="ECO:0000259" key="5">
    <source>
        <dbReference type="PROSITE" id="PS51898"/>
    </source>
</evidence>
<keyword evidence="8" id="KW-1185">Reference proteome</keyword>
<dbReference type="SUPFAM" id="SSF56349">
    <property type="entry name" value="DNA breaking-rejoining enzymes"/>
    <property type="match status" value="1"/>
</dbReference>
<keyword evidence="2 4" id="KW-0238">DNA-binding</keyword>
<reference evidence="7 8" key="1">
    <citation type="submission" date="2022-04" db="EMBL/GenBank/DDBJ databases">
        <title>Spirosoma sp. strain RP8 genome sequencing and assembly.</title>
        <authorList>
            <person name="Jung Y."/>
        </authorList>
    </citation>
    <scope>NUCLEOTIDE SEQUENCE [LARGE SCALE GENOMIC DNA]</scope>
    <source>
        <strain evidence="7 8">RP8</strain>
    </source>
</reference>
<evidence type="ECO:0000313" key="8">
    <source>
        <dbReference type="Proteomes" id="UP001202180"/>
    </source>
</evidence>
<evidence type="ECO:0000256" key="1">
    <source>
        <dbReference type="ARBA" id="ARBA00022908"/>
    </source>
</evidence>
<dbReference type="InterPro" id="IPR013762">
    <property type="entry name" value="Integrase-like_cat_sf"/>
</dbReference>
<keyword evidence="3" id="KW-0233">DNA recombination</keyword>
<evidence type="ECO:0000313" key="7">
    <source>
        <dbReference type="EMBL" id="MCK8492876.1"/>
    </source>
</evidence>
<sequence>MKPGTKNEYPYTLARLVESGANSYVLFYIWDVQKKAKVRKRVSLRGNTPEEKKADSVDVIRLVNQRLKEGWHIDQNLPEPVETEAAPVVKPKGFTFEEACKYYKATKKIELKKNTDKLNDNYFDHVRNYLLSKGKPDIELKDITVKMMFEFFDTLKVGGRYRNNMLGFYKSFFKFYVSRELIAKNPCLTIKNVRVDASEDHRPFNADQAKEIRAAILATGDKQLWLFCQFIYFLFLRPGEELRLLKVGDILNEQVRVTSGNSKNRKTGFVDIPSTLEQLIRKYRLREYPSTDYLFTIAGHPGPQHVGENYFYKRHKKIMQHLGLFGHDYDLYSWKPTGAVVLYKATKDIMLVQRHCRHSTPDQTYTYLRKQGLVFEGQRVTEFPELWE</sequence>
<dbReference type="InterPro" id="IPR044068">
    <property type="entry name" value="CB"/>
</dbReference>
<dbReference type="Gene3D" id="1.10.150.130">
    <property type="match status" value="1"/>
</dbReference>
<name>A0ABT0HL30_9BACT</name>
<dbReference type="Gene3D" id="1.10.443.10">
    <property type="entry name" value="Intergrase catalytic core"/>
    <property type="match status" value="1"/>
</dbReference>
<dbReference type="PROSITE" id="PS51900">
    <property type="entry name" value="CB"/>
    <property type="match status" value="1"/>
</dbReference>
<gene>
    <name evidence="7" type="ORF">M0L20_13495</name>
</gene>
<dbReference type="InterPro" id="IPR011010">
    <property type="entry name" value="DNA_brk_join_enz"/>
</dbReference>
<evidence type="ECO:0000256" key="2">
    <source>
        <dbReference type="ARBA" id="ARBA00023125"/>
    </source>
</evidence>
<feature type="domain" description="Tyr recombinase" evidence="5">
    <location>
        <begin position="199"/>
        <end position="378"/>
    </location>
</feature>
<dbReference type="EMBL" id="JALPRF010000002">
    <property type="protein sequence ID" value="MCK8492876.1"/>
    <property type="molecule type" value="Genomic_DNA"/>
</dbReference>
<protein>
    <submittedName>
        <fullName evidence="7">Phage integrase SAM-like domain-containing protein</fullName>
    </submittedName>
</protein>
<keyword evidence="1" id="KW-0229">DNA integration</keyword>
<dbReference type="InterPro" id="IPR050090">
    <property type="entry name" value="Tyrosine_recombinase_XerCD"/>
</dbReference>
<proteinExistence type="predicted"/>
<feature type="domain" description="Core-binding (CB)" evidence="6">
    <location>
        <begin position="94"/>
        <end position="177"/>
    </location>
</feature>
<evidence type="ECO:0000256" key="3">
    <source>
        <dbReference type="ARBA" id="ARBA00023172"/>
    </source>
</evidence>